<evidence type="ECO:0000256" key="1">
    <source>
        <dbReference type="ARBA" id="ARBA00004141"/>
    </source>
</evidence>
<keyword evidence="3 6" id="KW-0812">Transmembrane</keyword>
<feature type="transmembrane region" description="Helical" evidence="6">
    <location>
        <begin position="237"/>
        <end position="256"/>
    </location>
</feature>
<sequence length="267" mass="28986">MLPSFLLALREGVEAALILGIVLSTLRALNRTDLSRPVWAGAGLAGLVSLAIAIGLRLFDATLEAPAEQIFEGVTLLLATAVLTWVLFRVNHQRSGVEQQVRNSLTGRRPIFWLAFLAVFREGIELALFLLAVGANSAPWQSLSGALLGLGAAVLFGWLAFHSSNRLSLRTFFQATNILLLLVAAGLVAHSVHEFIEIGWLPGLISPVYDFNRILSENSVVGGLLKALFGYNSKPSLVEILVYSGYLFILGIWIGFRPRQPRLQSAA</sequence>
<dbReference type="Proteomes" id="UP000055060">
    <property type="component" value="Unassembled WGS sequence"/>
</dbReference>
<dbReference type="InterPro" id="IPR004923">
    <property type="entry name" value="FTR1/Fip1/EfeU"/>
</dbReference>
<evidence type="ECO:0000313" key="8">
    <source>
        <dbReference type="Proteomes" id="UP000055060"/>
    </source>
</evidence>
<dbReference type="GO" id="GO:0015093">
    <property type="term" value="F:ferrous iron transmembrane transporter activity"/>
    <property type="evidence" value="ECO:0007669"/>
    <property type="project" value="TreeGrafter"/>
</dbReference>
<dbReference type="EMBL" id="DF967972">
    <property type="protein sequence ID" value="GAP13533.1"/>
    <property type="molecule type" value="Genomic_DNA"/>
</dbReference>
<organism evidence="7">
    <name type="scientific">Longilinea arvoryzae</name>
    <dbReference type="NCBI Taxonomy" id="360412"/>
    <lineage>
        <taxon>Bacteria</taxon>
        <taxon>Bacillati</taxon>
        <taxon>Chloroflexota</taxon>
        <taxon>Anaerolineae</taxon>
        <taxon>Anaerolineales</taxon>
        <taxon>Anaerolineaceae</taxon>
        <taxon>Longilinea</taxon>
    </lineage>
</organism>
<name>A0A0S7BDM7_9CHLR</name>
<comment type="similarity">
    <text evidence="2">Belongs to the oxidase-dependent Fe transporter (OFeT) (TC 9.A.10.1) family.</text>
</comment>
<dbReference type="STRING" id="360412.LARV_01287"/>
<feature type="transmembrane region" description="Helical" evidence="6">
    <location>
        <begin position="38"/>
        <end position="58"/>
    </location>
</feature>
<gene>
    <name evidence="7" type="ORF">LARV_01287</name>
</gene>
<evidence type="ECO:0000256" key="3">
    <source>
        <dbReference type="ARBA" id="ARBA00022692"/>
    </source>
</evidence>
<keyword evidence="8" id="KW-1185">Reference proteome</keyword>
<dbReference type="RefSeq" id="WP_075072865.1">
    <property type="nucleotide sequence ID" value="NZ_DF967972.1"/>
</dbReference>
<dbReference type="OrthoDB" id="8215804at2"/>
<evidence type="ECO:0000256" key="2">
    <source>
        <dbReference type="ARBA" id="ARBA00008333"/>
    </source>
</evidence>
<feature type="transmembrane region" description="Helical" evidence="6">
    <location>
        <begin position="70"/>
        <end position="90"/>
    </location>
</feature>
<dbReference type="AlphaFoldDB" id="A0A0S7BDM7"/>
<keyword evidence="4 6" id="KW-1133">Transmembrane helix</keyword>
<reference evidence="7" key="1">
    <citation type="submission" date="2015-07" db="EMBL/GenBank/DDBJ databases">
        <title>Draft Genome Sequences of Anaerolinea thermolimosa IMO-1, Bellilinea caldifistulae GOMI-1, Leptolinea tardivitalis YMTK-2, Levilinea saccharolytica KIBI-1,Longilinea arvoryzae KOME-1, Previously Described as Members of the Anaerolineaceae (Chloroflexi).</title>
        <authorList>
            <person name="Sekiguchi Y."/>
            <person name="Ohashi A."/>
            <person name="Matsuura N."/>
            <person name="Tourlousse M.D."/>
        </authorList>
    </citation>
    <scope>NUCLEOTIDE SEQUENCE [LARGE SCALE GENOMIC DNA]</scope>
    <source>
        <strain evidence="7">KOME-1</strain>
    </source>
</reference>
<feature type="transmembrane region" description="Helical" evidence="6">
    <location>
        <begin position="111"/>
        <end position="134"/>
    </location>
</feature>
<dbReference type="PANTHER" id="PTHR31632">
    <property type="entry name" value="IRON TRANSPORTER FTH1"/>
    <property type="match status" value="1"/>
</dbReference>
<comment type="subcellular location">
    <subcellularLocation>
        <location evidence="1">Membrane</location>
        <topology evidence="1">Multi-pass membrane protein</topology>
    </subcellularLocation>
</comment>
<protein>
    <submittedName>
        <fullName evidence="7">High-affinity Fe2+/Pb2+ permease</fullName>
    </submittedName>
</protein>
<accession>A0A0S7BDM7</accession>
<keyword evidence="5 6" id="KW-0472">Membrane</keyword>
<proteinExistence type="inferred from homology"/>
<evidence type="ECO:0000256" key="4">
    <source>
        <dbReference type="ARBA" id="ARBA00022989"/>
    </source>
</evidence>
<evidence type="ECO:0000256" key="5">
    <source>
        <dbReference type="ARBA" id="ARBA00023136"/>
    </source>
</evidence>
<evidence type="ECO:0000256" key="6">
    <source>
        <dbReference type="SAM" id="Phobius"/>
    </source>
</evidence>
<feature type="transmembrane region" description="Helical" evidence="6">
    <location>
        <begin position="6"/>
        <end position="26"/>
    </location>
</feature>
<dbReference type="Pfam" id="PF03239">
    <property type="entry name" value="FTR1"/>
    <property type="match status" value="1"/>
</dbReference>
<evidence type="ECO:0000313" key="7">
    <source>
        <dbReference type="EMBL" id="GAP13533.1"/>
    </source>
</evidence>
<feature type="transmembrane region" description="Helical" evidence="6">
    <location>
        <begin position="172"/>
        <end position="192"/>
    </location>
</feature>
<feature type="transmembrane region" description="Helical" evidence="6">
    <location>
        <begin position="140"/>
        <end position="160"/>
    </location>
</feature>
<dbReference type="GO" id="GO:0033573">
    <property type="term" value="C:high-affinity iron permease complex"/>
    <property type="evidence" value="ECO:0007669"/>
    <property type="project" value="InterPro"/>
</dbReference>
<dbReference type="PANTHER" id="PTHR31632:SF2">
    <property type="entry name" value="PLASMA MEMBRANE IRON PERMEASE"/>
    <property type="match status" value="1"/>
</dbReference>